<dbReference type="PANTHER" id="PTHR43372">
    <property type="entry name" value="FATTY-ACID AMIDE HYDROLASE"/>
    <property type="match status" value="1"/>
</dbReference>
<organism evidence="3 4">
    <name type="scientific">Hydrocarboniphaga effusa AP103</name>
    <dbReference type="NCBI Taxonomy" id="1172194"/>
    <lineage>
        <taxon>Bacteria</taxon>
        <taxon>Pseudomonadati</taxon>
        <taxon>Pseudomonadota</taxon>
        <taxon>Gammaproteobacteria</taxon>
        <taxon>Nevskiales</taxon>
        <taxon>Nevskiaceae</taxon>
        <taxon>Hydrocarboniphaga</taxon>
    </lineage>
</organism>
<dbReference type="PIRSF" id="PIRSF001221">
    <property type="entry name" value="Amidase_fungi"/>
    <property type="match status" value="1"/>
</dbReference>
<feature type="domain" description="Amidase" evidence="2">
    <location>
        <begin position="78"/>
        <end position="510"/>
    </location>
</feature>
<dbReference type="OrthoDB" id="8872210at2"/>
<protein>
    <recommendedName>
        <fullName evidence="2">Amidase domain-containing protein</fullName>
    </recommendedName>
</protein>
<evidence type="ECO:0000313" key="3">
    <source>
        <dbReference type="EMBL" id="EIT68522.1"/>
    </source>
</evidence>
<dbReference type="PROSITE" id="PS51318">
    <property type="entry name" value="TAT"/>
    <property type="match status" value="1"/>
</dbReference>
<reference evidence="3 4" key="1">
    <citation type="journal article" date="2012" name="J. Bacteriol.">
        <title>Genome Sequence of n-Alkane-Degrading Hydrocarboniphaga effusa Strain AP103T (ATCC BAA-332T).</title>
        <authorList>
            <person name="Chang H.K."/>
            <person name="Zylstra G.J."/>
            <person name="Chae J.C."/>
        </authorList>
    </citation>
    <scope>NUCLEOTIDE SEQUENCE [LARGE SCALE GENOMIC DNA]</scope>
    <source>
        <strain evidence="3 4">AP103</strain>
    </source>
</reference>
<evidence type="ECO:0000313" key="4">
    <source>
        <dbReference type="Proteomes" id="UP000003704"/>
    </source>
</evidence>
<dbReference type="Gene3D" id="3.90.1300.10">
    <property type="entry name" value="Amidase signature (AS) domain"/>
    <property type="match status" value="1"/>
</dbReference>
<feature type="compositionally biased region" description="Polar residues" evidence="1">
    <location>
        <begin position="1"/>
        <end position="14"/>
    </location>
</feature>
<dbReference type="InterPro" id="IPR036928">
    <property type="entry name" value="AS_sf"/>
</dbReference>
<name>I7ZA53_9GAMM</name>
<evidence type="ECO:0000256" key="1">
    <source>
        <dbReference type="SAM" id="MobiDB-lite"/>
    </source>
</evidence>
<dbReference type="Proteomes" id="UP000003704">
    <property type="component" value="Unassembled WGS sequence"/>
</dbReference>
<sequence length="528" mass="56106">MNDGTPQHPQNFVSQHLVPNPQNRESLSRRTLLGLAAAANAAVMSAPAQSADTSDEIIYMSATKLAGLIRAKKVSASEAVEAYIARQLAVNDLMNAVVMNCYARARAEAKALDAAAARGDWKGALHGVPITLKDSIDTEGVISTGATYGRQQYVPKKDATVAARVRKAGAILLGKTNTPEFTLGGLAGISTSSNLLYGSSHNPYDLTRSTAGSSGGAGAIVAAGGSAFDIGSDWGGSIRGPAHNNGIAGIKPTSVRVPRTGHIVDYGGIFDLWQQLGPMARRVEDLTLITPIISGPDFRDASCAPVPWADPAKVELKKLKVAFCADNGGIGRWATDDDTKNLVRQVAKWLEGATQSVTEDAPLAQFETLRETRNTLTNGDGWAFYKRLADKWGTVNFSPSRKEAMANAKPISSAAMVEAWEQHDEAKSRMLGWMKQYDVFICPTSNKVAQPIDAEGPTWPAGKDGGWPYTGVFNSSGWPSVVVRCGSSADGKLPIGLQVVAAPWREDICLAVASYLESRSGGWKKPPI</sequence>
<dbReference type="PANTHER" id="PTHR43372:SF4">
    <property type="entry name" value="FATTY-ACID AMIDE HYDROLASE 2"/>
    <property type="match status" value="1"/>
</dbReference>
<dbReference type="InterPro" id="IPR023631">
    <property type="entry name" value="Amidase_dom"/>
</dbReference>
<dbReference type="GO" id="GO:0012505">
    <property type="term" value="C:endomembrane system"/>
    <property type="evidence" value="ECO:0007669"/>
    <property type="project" value="TreeGrafter"/>
</dbReference>
<feature type="region of interest" description="Disordered" evidence="1">
    <location>
        <begin position="1"/>
        <end position="21"/>
    </location>
</feature>
<dbReference type="SUPFAM" id="SSF75304">
    <property type="entry name" value="Amidase signature (AS) enzymes"/>
    <property type="match status" value="1"/>
</dbReference>
<evidence type="ECO:0000259" key="2">
    <source>
        <dbReference type="Pfam" id="PF01425"/>
    </source>
</evidence>
<dbReference type="AlphaFoldDB" id="I7ZA53"/>
<comment type="caution">
    <text evidence="3">The sequence shown here is derived from an EMBL/GenBank/DDBJ whole genome shotgun (WGS) entry which is preliminary data.</text>
</comment>
<dbReference type="InterPro" id="IPR052739">
    <property type="entry name" value="FAAH2"/>
</dbReference>
<proteinExistence type="predicted"/>
<dbReference type="RefSeq" id="WP_007186652.1">
    <property type="nucleotide sequence ID" value="NZ_AKGD01000003.1"/>
</dbReference>
<keyword evidence="4" id="KW-1185">Reference proteome</keyword>
<dbReference type="EMBL" id="AKGD01000003">
    <property type="protein sequence ID" value="EIT68522.1"/>
    <property type="molecule type" value="Genomic_DNA"/>
</dbReference>
<dbReference type="STRING" id="1172194.WQQ_37170"/>
<dbReference type="Pfam" id="PF01425">
    <property type="entry name" value="Amidase"/>
    <property type="match status" value="1"/>
</dbReference>
<dbReference type="InterPro" id="IPR006311">
    <property type="entry name" value="TAT_signal"/>
</dbReference>
<gene>
    <name evidence="3" type="ORF">WQQ_37170</name>
</gene>
<accession>I7ZA53</accession>